<gene>
    <name evidence="1" type="ORF">RF11_07773</name>
</gene>
<sequence>MEKSPKGGNHRAKLTDEQKESLCDIVEEDCSLTIQRICDLFFERHNIRIRRSTATRCFKDFHCTLKNLRPIAERRNDLKNILDMKEYAMNFLRIAPHRQFCFSSTKQVSSKYDVSIVERSLEFERKESFRL</sequence>
<evidence type="ECO:0000313" key="1">
    <source>
        <dbReference type="EMBL" id="KII63926.1"/>
    </source>
</evidence>
<comment type="caution">
    <text evidence="1">The sequence shown here is derived from an EMBL/GenBank/DDBJ whole genome shotgun (WGS) entry which is preliminary data.</text>
</comment>
<evidence type="ECO:0008006" key="3">
    <source>
        <dbReference type="Google" id="ProtNLM"/>
    </source>
</evidence>
<protein>
    <recommendedName>
        <fullName evidence="3">Tc1-like transposase DDE domain-containing protein</fullName>
    </recommendedName>
</protein>
<dbReference type="EMBL" id="JWZT01004521">
    <property type="protein sequence ID" value="KII63926.1"/>
    <property type="molecule type" value="Genomic_DNA"/>
</dbReference>
<evidence type="ECO:0000313" key="2">
    <source>
        <dbReference type="Proteomes" id="UP000031668"/>
    </source>
</evidence>
<dbReference type="AlphaFoldDB" id="A0A0C2MQK0"/>
<keyword evidence="2" id="KW-1185">Reference proteome</keyword>
<dbReference type="OrthoDB" id="7744248at2759"/>
<proteinExistence type="predicted"/>
<reference evidence="1 2" key="1">
    <citation type="journal article" date="2014" name="Genome Biol. Evol.">
        <title>The genome of the myxosporean Thelohanellus kitauei shows adaptations to nutrient acquisition within its fish host.</title>
        <authorList>
            <person name="Yang Y."/>
            <person name="Xiong J."/>
            <person name="Zhou Z."/>
            <person name="Huo F."/>
            <person name="Miao W."/>
            <person name="Ran C."/>
            <person name="Liu Y."/>
            <person name="Zhang J."/>
            <person name="Feng J."/>
            <person name="Wang M."/>
            <person name="Wang M."/>
            <person name="Wang L."/>
            <person name="Yao B."/>
        </authorList>
    </citation>
    <scope>NUCLEOTIDE SEQUENCE [LARGE SCALE GENOMIC DNA]</scope>
    <source>
        <strain evidence="1">Wuqing</strain>
    </source>
</reference>
<organism evidence="1 2">
    <name type="scientific">Thelohanellus kitauei</name>
    <name type="common">Myxosporean</name>
    <dbReference type="NCBI Taxonomy" id="669202"/>
    <lineage>
        <taxon>Eukaryota</taxon>
        <taxon>Metazoa</taxon>
        <taxon>Cnidaria</taxon>
        <taxon>Myxozoa</taxon>
        <taxon>Myxosporea</taxon>
        <taxon>Bivalvulida</taxon>
        <taxon>Platysporina</taxon>
        <taxon>Myxobolidae</taxon>
        <taxon>Thelohanellus</taxon>
    </lineage>
</organism>
<name>A0A0C2MQK0_THEKT</name>
<dbReference type="Proteomes" id="UP000031668">
    <property type="component" value="Unassembled WGS sequence"/>
</dbReference>
<accession>A0A0C2MQK0</accession>